<dbReference type="InterPro" id="IPR011698">
    <property type="entry name" value="GATase_3"/>
</dbReference>
<evidence type="ECO:0000313" key="7">
    <source>
        <dbReference type="Proteomes" id="UP001174909"/>
    </source>
</evidence>
<dbReference type="SUPFAM" id="SSF52540">
    <property type="entry name" value="P-loop containing nucleoside triphosphate hydrolases"/>
    <property type="match status" value="1"/>
</dbReference>
<dbReference type="InterPro" id="IPR002586">
    <property type="entry name" value="CobQ/CobB/MinD/ParA_Nub-bd_dom"/>
</dbReference>
<dbReference type="PROSITE" id="PS51274">
    <property type="entry name" value="GATASE_COBBQ"/>
    <property type="match status" value="1"/>
</dbReference>
<evidence type="ECO:0000256" key="1">
    <source>
        <dbReference type="ARBA" id="ARBA00004953"/>
    </source>
</evidence>
<dbReference type="NCBIfam" id="TIGR00313">
    <property type="entry name" value="cobQ"/>
    <property type="match status" value="1"/>
</dbReference>
<keyword evidence="2" id="KW-0169">Cobalamin biosynthesis</keyword>
<dbReference type="SUPFAM" id="SSF52317">
    <property type="entry name" value="Class I glutamine amidotransferase-like"/>
    <property type="match status" value="1"/>
</dbReference>
<dbReference type="NCBIfam" id="NF001989">
    <property type="entry name" value="PRK00784.1"/>
    <property type="match status" value="1"/>
</dbReference>
<dbReference type="Pfam" id="PF07685">
    <property type="entry name" value="GATase_3"/>
    <property type="match status" value="1"/>
</dbReference>
<dbReference type="CDD" id="cd05389">
    <property type="entry name" value="CobQ_N"/>
    <property type="match status" value="1"/>
</dbReference>
<name>A0AA35R2N5_GEOBA</name>
<reference evidence="6" key="1">
    <citation type="submission" date="2023-03" db="EMBL/GenBank/DDBJ databases">
        <authorList>
            <person name="Steffen K."/>
            <person name="Cardenas P."/>
        </authorList>
    </citation>
    <scope>NUCLEOTIDE SEQUENCE</scope>
</reference>
<accession>A0AA35R2N5</accession>
<dbReference type="PANTHER" id="PTHR21343">
    <property type="entry name" value="DETHIOBIOTIN SYNTHETASE"/>
    <property type="match status" value="1"/>
</dbReference>
<organism evidence="6 7">
    <name type="scientific">Geodia barretti</name>
    <name type="common">Barrett's horny sponge</name>
    <dbReference type="NCBI Taxonomy" id="519541"/>
    <lineage>
        <taxon>Eukaryota</taxon>
        <taxon>Metazoa</taxon>
        <taxon>Porifera</taxon>
        <taxon>Demospongiae</taxon>
        <taxon>Heteroscleromorpha</taxon>
        <taxon>Tetractinellida</taxon>
        <taxon>Astrophorina</taxon>
        <taxon>Geodiidae</taxon>
        <taxon>Geodia</taxon>
    </lineage>
</organism>
<dbReference type="Pfam" id="PF01656">
    <property type="entry name" value="CbiA"/>
    <property type="match status" value="1"/>
</dbReference>
<evidence type="ECO:0000259" key="4">
    <source>
        <dbReference type="Pfam" id="PF01656"/>
    </source>
</evidence>
<dbReference type="AlphaFoldDB" id="A0AA35R2N5"/>
<feature type="domain" description="CobQ/CobB/MinD/ParA nucleotide binding" evidence="4">
    <location>
        <begin position="6"/>
        <end position="238"/>
    </location>
</feature>
<evidence type="ECO:0000259" key="5">
    <source>
        <dbReference type="Pfam" id="PF07685"/>
    </source>
</evidence>
<dbReference type="InterPro" id="IPR004459">
    <property type="entry name" value="CobQ_synth"/>
</dbReference>
<feature type="domain" description="CobB/CobQ-like glutamine amidotransferase" evidence="5">
    <location>
        <begin position="256"/>
        <end position="439"/>
    </location>
</feature>
<dbReference type="InterPro" id="IPR047045">
    <property type="entry name" value="CobQ_N"/>
</dbReference>
<comment type="caution">
    <text evidence="6">The sequence shown here is derived from an EMBL/GenBank/DDBJ whole genome shotgun (WGS) entry which is preliminary data.</text>
</comment>
<proteinExistence type="inferred from homology"/>
<dbReference type="Gene3D" id="3.40.50.300">
    <property type="entry name" value="P-loop containing nucleotide triphosphate hydrolases"/>
    <property type="match status" value="1"/>
</dbReference>
<evidence type="ECO:0000256" key="2">
    <source>
        <dbReference type="ARBA" id="ARBA00022573"/>
    </source>
</evidence>
<dbReference type="PANTHER" id="PTHR21343:SF1">
    <property type="entry name" value="COBYRIC ACID SYNTHASE"/>
    <property type="match status" value="1"/>
</dbReference>
<sequence length="487" mass="51724">MAARSLMFQGTASDAGKSLVTAGLCRVLARRGHAVRPFKPQNMSNNAAVTPDGGEIGRAQALQARACGVPPSVDMNPVLLKPQSDVGAQVVVHGKVRGNFDAGHFQDVKQELMPAVLESFERLKADADFVLVEGAGSAAEVNLRAHDIANMGFAAAAGVPVVLVADIDRGGVIANLVGTWELLPDEERKLLRGYLINRFRGDVRLFADGLRTITTRTGLPSFGIIPYLAAALRLPQEDALSLDNRRTPPGGGDFRVPRLPHIANFDDFDPLMLEPAVRLDMVAPGHPLPGDADLIILPGSKATVADLRAFKREGWDIDLMAHRRRGGAILGICAGYQMLGRTVADPQGIEGPPGEEAGLGLLDHETVLTGGKTLRQVAGVGKTIDAPFTGYEMHVGETTRRGAHRPFLLPDGQGHDPGTVSEDGRLMGCYVHGLLTGDAFRREFLRSLGVTGAFGPAYEAAVDEALDAVADAFEEAIDIDRLLATAA</sequence>
<dbReference type="EMBL" id="CASHTH010000420">
    <property type="protein sequence ID" value="CAI8000827.1"/>
    <property type="molecule type" value="Genomic_DNA"/>
</dbReference>
<keyword evidence="7" id="KW-1185">Reference proteome</keyword>
<comment type="pathway">
    <text evidence="1">Cofactor biosynthesis; adenosylcobalamin biosynthesis.</text>
</comment>
<dbReference type="InterPro" id="IPR027417">
    <property type="entry name" value="P-loop_NTPase"/>
</dbReference>
<gene>
    <name evidence="6" type="ORF">GBAR_LOCUS3030</name>
</gene>
<protein>
    <submittedName>
        <fullName evidence="6">Cobyric acid synthase</fullName>
    </submittedName>
</protein>
<dbReference type="Gene3D" id="3.40.50.880">
    <property type="match status" value="1"/>
</dbReference>
<dbReference type="GO" id="GO:0003824">
    <property type="term" value="F:catalytic activity"/>
    <property type="evidence" value="ECO:0007669"/>
    <property type="project" value="InterPro"/>
</dbReference>
<keyword evidence="3" id="KW-0315">Glutamine amidotransferase</keyword>
<dbReference type="HAMAP" id="MF_00028">
    <property type="entry name" value="CobQ"/>
    <property type="match status" value="1"/>
</dbReference>
<evidence type="ECO:0000256" key="3">
    <source>
        <dbReference type="ARBA" id="ARBA00022962"/>
    </source>
</evidence>
<dbReference type="InterPro" id="IPR029062">
    <property type="entry name" value="Class_I_gatase-like"/>
</dbReference>
<dbReference type="Proteomes" id="UP001174909">
    <property type="component" value="Unassembled WGS sequence"/>
</dbReference>
<evidence type="ECO:0000313" key="6">
    <source>
        <dbReference type="EMBL" id="CAI8000827.1"/>
    </source>
</evidence>
<dbReference type="CDD" id="cd01750">
    <property type="entry name" value="GATase1_CobQ"/>
    <property type="match status" value="1"/>
</dbReference>
<dbReference type="InterPro" id="IPR033949">
    <property type="entry name" value="CobQ_GATase1"/>
</dbReference>